<dbReference type="EMBL" id="JAHRIP010078943">
    <property type="protein sequence ID" value="MEQ2312405.1"/>
    <property type="molecule type" value="Genomic_DNA"/>
</dbReference>
<protein>
    <submittedName>
        <fullName evidence="1">Uncharacterized protein</fullName>
    </submittedName>
</protein>
<sequence>MVLELTEFKSPVISSGSSSSWELPGSLTIQISLKQTLSTLQPTLTQVPPTCAPHHHSHSSNSPGSALLRIYLRVTSPWKDLPPQNSSCVALSDPAALIPLAVHLPPPLVIYRSRISNPYHSPENKTFKLSFYLLSVILHVGQINNKNYDKTRKCLV</sequence>
<accession>A0ABV1A2I0</accession>
<keyword evidence="2" id="KW-1185">Reference proteome</keyword>
<proteinExistence type="predicted"/>
<name>A0ABV1A2I0_9TELE</name>
<gene>
    <name evidence="1" type="ORF">AMECASPLE_030708</name>
</gene>
<evidence type="ECO:0000313" key="1">
    <source>
        <dbReference type="EMBL" id="MEQ2312405.1"/>
    </source>
</evidence>
<organism evidence="1 2">
    <name type="scientific">Ameca splendens</name>
    <dbReference type="NCBI Taxonomy" id="208324"/>
    <lineage>
        <taxon>Eukaryota</taxon>
        <taxon>Metazoa</taxon>
        <taxon>Chordata</taxon>
        <taxon>Craniata</taxon>
        <taxon>Vertebrata</taxon>
        <taxon>Euteleostomi</taxon>
        <taxon>Actinopterygii</taxon>
        <taxon>Neopterygii</taxon>
        <taxon>Teleostei</taxon>
        <taxon>Neoteleostei</taxon>
        <taxon>Acanthomorphata</taxon>
        <taxon>Ovalentaria</taxon>
        <taxon>Atherinomorphae</taxon>
        <taxon>Cyprinodontiformes</taxon>
        <taxon>Goodeidae</taxon>
        <taxon>Ameca</taxon>
    </lineage>
</organism>
<evidence type="ECO:0000313" key="2">
    <source>
        <dbReference type="Proteomes" id="UP001469553"/>
    </source>
</evidence>
<comment type="caution">
    <text evidence="1">The sequence shown here is derived from an EMBL/GenBank/DDBJ whole genome shotgun (WGS) entry which is preliminary data.</text>
</comment>
<reference evidence="1 2" key="1">
    <citation type="submission" date="2021-06" db="EMBL/GenBank/DDBJ databases">
        <authorList>
            <person name="Palmer J.M."/>
        </authorList>
    </citation>
    <scope>NUCLEOTIDE SEQUENCE [LARGE SCALE GENOMIC DNA]</scope>
    <source>
        <strain evidence="1 2">AS_MEX2019</strain>
        <tissue evidence="1">Muscle</tissue>
    </source>
</reference>
<dbReference type="Proteomes" id="UP001469553">
    <property type="component" value="Unassembled WGS sequence"/>
</dbReference>